<evidence type="ECO:0000256" key="1">
    <source>
        <dbReference type="SAM" id="MobiDB-lite"/>
    </source>
</evidence>
<accession>O88289</accession>
<feature type="non-terminal residue" evidence="2">
    <location>
        <position position="1"/>
    </location>
</feature>
<name>O88289_MUSSP</name>
<dbReference type="EMBL" id="AB012609">
    <property type="protein sequence ID" value="BAA32802.1"/>
    <property type="molecule type" value="Genomic_DNA"/>
</dbReference>
<reference evidence="2" key="1">
    <citation type="submission" date="1998-03" db="EMBL/GenBank/DDBJ databases">
        <title>Assignment of mouse glutamine fructose-6-phosphate transaminase (Gfpt) to chromosome 6.</title>
        <authorList>
            <person name="Yamazaki K."/>
            <person name="Tanaka I."/>
        </authorList>
    </citation>
    <scope>NUCLEOTIDE SEQUENCE</scope>
    <source>
        <strain evidence="2">SPRET Eis</strain>
    </source>
</reference>
<feature type="region of interest" description="Disordered" evidence="1">
    <location>
        <begin position="1"/>
        <end position="43"/>
    </location>
</feature>
<organism evidence="2">
    <name type="scientific">Mus spretus</name>
    <name type="common">Western Mediterranean mouse</name>
    <name type="synonym">Mus musculus spretus</name>
    <dbReference type="NCBI Taxonomy" id="10096"/>
    <lineage>
        <taxon>Eukaryota</taxon>
        <taxon>Metazoa</taxon>
        <taxon>Chordata</taxon>
        <taxon>Craniata</taxon>
        <taxon>Vertebrata</taxon>
        <taxon>Euteleostomi</taxon>
        <taxon>Mammalia</taxon>
        <taxon>Eutheria</taxon>
        <taxon>Euarchontoglires</taxon>
        <taxon>Glires</taxon>
        <taxon>Rodentia</taxon>
        <taxon>Myomorpha</taxon>
        <taxon>Muroidea</taxon>
        <taxon>Muridae</taxon>
        <taxon>Murinae</taxon>
        <taxon>Mus</taxon>
        <taxon>Mus</taxon>
    </lineage>
</organism>
<proteinExistence type="predicted"/>
<evidence type="ECO:0000313" key="2">
    <source>
        <dbReference type="EMBL" id="BAA32802.1"/>
    </source>
</evidence>
<sequence>RAERALSRTVGSELSHPRVLSLPPPRPELTLAPEALRAPDSSA</sequence>
<protein>
    <submittedName>
        <fullName evidence="2">Glutamine fructose-6-phosphate transaminase</fullName>
    </submittedName>
</protein>
<feature type="non-terminal residue" evidence="2">
    <location>
        <position position="43"/>
    </location>
</feature>
<dbReference type="AlphaFoldDB" id="O88289"/>